<proteinExistence type="inferred from homology"/>
<evidence type="ECO:0000256" key="2">
    <source>
        <dbReference type="ARBA" id="ARBA00023002"/>
    </source>
</evidence>
<dbReference type="SUPFAM" id="SSF51735">
    <property type="entry name" value="NAD(P)-binding Rossmann-fold domains"/>
    <property type="match status" value="1"/>
</dbReference>
<evidence type="ECO:0000256" key="4">
    <source>
        <dbReference type="RuleBase" id="RU003719"/>
    </source>
</evidence>
<reference evidence="7" key="1">
    <citation type="submission" date="2020-01" db="EMBL/GenBank/DDBJ databases">
        <authorList>
            <person name="Meier V. D."/>
            <person name="Meier V D."/>
        </authorList>
    </citation>
    <scope>NUCLEOTIDE SEQUENCE</scope>
    <source>
        <strain evidence="7">HLG_WM_MAG_10</strain>
    </source>
</reference>
<dbReference type="Gene3D" id="3.40.50.720">
    <property type="entry name" value="NAD(P)-binding Rossmann-like Domain"/>
    <property type="match status" value="2"/>
</dbReference>
<dbReference type="EC" id="1.1.1.95" evidence="7"/>
<comment type="similarity">
    <text evidence="1 4">Belongs to the D-isomer specific 2-hydroxyacid dehydrogenase family.</text>
</comment>
<evidence type="ECO:0000256" key="3">
    <source>
        <dbReference type="ARBA" id="ARBA00023027"/>
    </source>
</evidence>
<evidence type="ECO:0000313" key="7">
    <source>
        <dbReference type="EMBL" id="CAA6824853.1"/>
    </source>
</evidence>
<sequence>MIKILVNDGMHPDGKLLMEEAGYHVDSTKIPQEELPEKLQNYNAIIVRSATKVRKELIDQCPNLKVIARGGVGMDNIDVDYARSKGIKVINTPKASSQAVAELVVGHFFTLSRFLHRANRDMATKGATEFKALKKQYAGGVQLRGKTVGIIGFGRIGQEVARLALGLGMRVLASDLYDRTVSIDLSTPNGPSTAFSVSLTTVPLSRVLAESDYITIHVPSSDQPVIGAAEMKQLKDAVFLVNTSRGGVIDEAVLLDALESGKVAGAALDVFVNEPTPNAALLNHPQISVSPHIGASTVEAQCNIGLELADSFIEFFGENK</sequence>
<keyword evidence="3" id="KW-0520">NAD</keyword>
<dbReference type="Pfam" id="PF02826">
    <property type="entry name" value="2-Hacid_dh_C"/>
    <property type="match status" value="1"/>
</dbReference>
<dbReference type="PANTHER" id="PTHR43761:SF1">
    <property type="entry name" value="D-ISOMER SPECIFIC 2-HYDROXYACID DEHYDROGENASE CATALYTIC DOMAIN-CONTAINING PROTEIN-RELATED"/>
    <property type="match status" value="1"/>
</dbReference>
<dbReference type="Pfam" id="PF00389">
    <property type="entry name" value="2-Hacid_dh"/>
    <property type="match status" value="1"/>
</dbReference>
<dbReference type="EMBL" id="CACVAQ010000352">
    <property type="protein sequence ID" value="CAA6824853.1"/>
    <property type="molecule type" value="Genomic_DNA"/>
</dbReference>
<evidence type="ECO:0000259" key="5">
    <source>
        <dbReference type="Pfam" id="PF00389"/>
    </source>
</evidence>
<dbReference type="CDD" id="cd05303">
    <property type="entry name" value="PGDH_2"/>
    <property type="match status" value="1"/>
</dbReference>
<feature type="domain" description="D-isomer specific 2-hydroxyacid dehydrogenase catalytic" evidence="5">
    <location>
        <begin position="5"/>
        <end position="317"/>
    </location>
</feature>
<dbReference type="InterPro" id="IPR006140">
    <property type="entry name" value="D-isomer_DH_NAD-bd"/>
</dbReference>
<dbReference type="InterPro" id="IPR006139">
    <property type="entry name" value="D-isomer_2_OHA_DH_cat_dom"/>
</dbReference>
<evidence type="ECO:0000256" key="1">
    <source>
        <dbReference type="ARBA" id="ARBA00005854"/>
    </source>
</evidence>
<keyword evidence="2 4" id="KW-0560">Oxidoreductase</keyword>
<dbReference type="GO" id="GO:0051287">
    <property type="term" value="F:NAD binding"/>
    <property type="evidence" value="ECO:0007669"/>
    <property type="project" value="InterPro"/>
</dbReference>
<dbReference type="GO" id="GO:0004617">
    <property type="term" value="F:phosphoglycerate dehydrogenase activity"/>
    <property type="evidence" value="ECO:0007669"/>
    <property type="project" value="UniProtKB-EC"/>
</dbReference>
<evidence type="ECO:0000259" key="6">
    <source>
        <dbReference type="Pfam" id="PF02826"/>
    </source>
</evidence>
<dbReference type="AlphaFoldDB" id="A0A6S6U7W0"/>
<organism evidence="7">
    <name type="scientific">uncultured Aureispira sp</name>
    <dbReference type="NCBI Taxonomy" id="1331704"/>
    <lineage>
        <taxon>Bacteria</taxon>
        <taxon>Pseudomonadati</taxon>
        <taxon>Bacteroidota</taxon>
        <taxon>Saprospiria</taxon>
        <taxon>Saprospirales</taxon>
        <taxon>Saprospiraceae</taxon>
        <taxon>Aureispira</taxon>
        <taxon>environmental samples</taxon>
    </lineage>
</organism>
<dbReference type="InterPro" id="IPR036291">
    <property type="entry name" value="NAD(P)-bd_dom_sf"/>
</dbReference>
<protein>
    <submittedName>
        <fullName evidence="7">D-3-phosphoglycerate dehydrogenase (EC)</fullName>
        <ecNumber evidence="7">1.1.1.95</ecNumber>
    </submittedName>
</protein>
<dbReference type="SUPFAM" id="SSF52283">
    <property type="entry name" value="Formate/glycerate dehydrogenase catalytic domain-like"/>
    <property type="match status" value="1"/>
</dbReference>
<dbReference type="InterPro" id="IPR050418">
    <property type="entry name" value="D-iso_2-hydroxyacid_DH_PdxB"/>
</dbReference>
<gene>
    <name evidence="7" type="ORF">HELGO_WM19905</name>
</gene>
<dbReference type="PANTHER" id="PTHR43761">
    <property type="entry name" value="D-ISOMER SPECIFIC 2-HYDROXYACID DEHYDROGENASE FAMILY PROTEIN (AFU_ORTHOLOGUE AFUA_1G13630)"/>
    <property type="match status" value="1"/>
</dbReference>
<accession>A0A6S6U7W0</accession>
<feature type="domain" description="D-isomer specific 2-hydroxyacid dehydrogenase NAD-binding" evidence="6">
    <location>
        <begin position="106"/>
        <end position="294"/>
    </location>
</feature>
<name>A0A6S6U7W0_9BACT</name>